<dbReference type="Proteomes" id="UP000501069">
    <property type="component" value="Chromosome"/>
</dbReference>
<proteinExistence type="predicted"/>
<dbReference type="GeneID" id="57964934"/>
<dbReference type="EMBL" id="CP050964">
    <property type="protein sequence ID" value="QIX89133.1"/>
    <property type="molecule type" value="Genomic_DNA"/>
</dbReference>
<evidence type="ECO:0000313" key="2">
    <source>
        <dbReference type="EMBL" id="QIX93935.1"/>
    </source>
</evidence>
<name>A0AAP9LW30_9FIRM</name>
<gene>
    <name evidence="1" type="ORF">FOC47_00155</name>
    <name evidence="2" type="ORF">FOC47_27400</name>
</gene>
<evidence type="ECO:0000313" key="1">
    <source>
        <dbReference type="EMBL" id="QIX89133.1"/>
    </source>
</evidence>
<accession>A0AAP9LW30</accession>
<dbReference type="EMBL" id="CP050964">
    <property type="protein sequence ID" value="QIX93935.1"/>
    <property type="molecule type" value="Genomic_DNA"/>
</dbReference>
<protein>
    <submittedName>
        <fullName evidence="1">Uncharacterized protein</fullName>
    </submittedName>
</protein>
<reference evidence="1 3" key="1">
    <citation type="submission" date="2019-11" db="EMBL/GenBank/DDBJ databases">
        <title>FDA dAtabase for Regulatory Grade micrObial Sequences (FDA-ARGOS): Supporting development and validation of Infectious Disease Dx tests.</title>
        <authorList>
            <person name="Turner S."/>
            <person name="Byrd R."/>
            <person name="Tallon L."/>
            <person name="Sadzewicz L."/>
            <person name="Vavikolanu K."/>
            <person name="Mehta A."/>
            <person name="Aluvathingal J."/>
            <person name="Nadendla S."/>
            <person name="Myers T."/>
            <person name="Yan Y."/>
            <person name="Sichtig H."/>
        </authorList>
    </citation>
    <scope>NUCLEOTIDE SEQUENCE [LARGE SCALE GENOMIC DNA]</scope>
    <source>
        <strain evidence="1 3">FDAARGOS_739</strain>
    </source>
</reference>
<dbReference type="RefSeq" id="WP_003523655.1">
    <property type="nucleotide sequence ID" value="NZ_CABKQO010000001.1"/>
</dbReference>
<evidence type="ECO:0000313" key="3">
    <source>
        <dbReference type="Proteomes" id="UP000501069"/>
    </source>
</evidence>
<organism evidence="1 3">
    <name type="scientific">Enterocloster clostridioformis</name>
    <dbReference type="NCBI Taxonomy" id="1531"/>
    <lineage>
        <taxon>Bacteria</taxon>
        <taxon>Bacillati</taxon>
        <taxon>Bacillota</taxon>
        <taxon>Clostridia</taxon>
        <taxon>Lachnospirales</taxon>
        <taxon>Lachnospiraceae</taxon>
        <taxon>Enterocloster</taxon>
    </lineage>
</organism>
<dbReference type="AlphaFoldDB" id="A0AAP9LW30"/>
<sequence>MPMFEFWLGVEDTDRLFSVKATRGKNNLTGNEFARELLERELHRLHPGVVRYDENEEEIR</sequence>